<proteinExistence type="predicted"/>
<dbReference type="EMBL" id="PXOG01000185">
    <property type="protein sequence ID" value="RGP69181.1"/>
    <property type="molecule type" value="Genomic_DNA"/>
</dbReference>
<comment type="caution">
    <text evidence="1">The sequence shown here is derived from an EMBL/GenBank/DDBJ whole genome shotgun (WGS) entry which is preliminary data.</text>
</comment>
<sequence length="327" mass="36500">MTAPENKETNGKKDGDEPAEEVKKMLFEIYFVDTSTKATQLEKIAPVDKIETSKKLSEVRTHLRANQALSWKEASCTFCTVSGAELKDSLTLSDYIVLAASGGEKHGAEPDQSQQVVASGWEIKQEEKEIVKVYFRSIKRNLGLDEKTKEFLKQKMEFEFKKAELLPEAERKMLNGSYNHQDFMATAGTGSIIHPADMTEQQWNSVVETNSLLHGNTIVREAENLPITVERAMYPAFRLKPRIMFDFTEDAPKEDESGKSKVNANGKRPSDAISEEYRIPRFIVTDDAYIEVSEHKTSVMTAIAESSLSKNSSEIAIGGGAFGWSVA</sequence>
<evidence type="ECO:0000313" key="2">
    <source>
        <dbReference type="Proteomes" id="UP000266234"/>
    </source>
</evidence>
<keyword evidence="2" id="KW-1185">Reference proteome</keyword>
<reference evidence="1 2" key="1">
    <citation type="journal article" date="2018" name="PLoS Pathog.">
        <title>Evolution of structural diversity of trichothecenes, a family of toxins produced by plant pathogenic and entomopathogenic fungi.</title>
        <authorList>
            <person name="Proctor R.H."/>
            <person name="McCormick S.P."/>
            <person name="Kim H.S."/>
            <person name="Cardoza R.E."/>
            <person name="Stanley A.M."/>
            <person name="Lindo L."/>
            <person name="Kelly A."/>
            <person name="Brown D.W."/>
            <person name="Lee T."/>
            <person name="Vaughan M.M."/>
            <person name="Alexander N.J."/>
            <person name="Busman M."/>
            <person name="Gutierrez S."/>
        </authorList>
    </citation>
    <scope>NUCLEOTIDE SEQUENCE [LARGE SCALE GENOMIC DNA]</scope>
    <source>
        <strain evidence="1 2">NRRL 20695</strain>
    </source>
</reference>
<dbReference type="STRING" id="694270.A0A395S9T8"/>
<gene>
    <name evidence="1" type="ORF">FLONG3_7817</name>
</gene>
<dbReference type="AlphaFoldDB" id="A0A395S9T8"/>
<feature type="non-terminal residue" evidence="1">
    <location>
        <position position="327"/>
    </location>
</feature>
<organism evidence="1 2">
    <name type="scientific">Fusarium longipes</name>
    <dbReference type="NCBI Taxonomy" id="694270"/>
    <lineage>
        <taxon>Eukaryota</taxon>
        <taxon>Fungi</taxon>
        <taxon>Dikarya</taxon>
        <taxon>Ascomycota</taxon>
        <taxon>Pezizomycotina</taxon>
        <taxon>Sordariomycetes</taxon>
        <taxon>Hypocreomycetidae</taxon>
        <taxon>Hypocreales</taxon>
        <taxon>Nectriaceae</taxon>
        <taxon>Fusarium</taxon>
    </lineage>
</organism>
<accession>A0A395S9T8</accession>
<dbReference type="OrthoDB" id="2562973at2759"/>
<name>A0A395S9T8_9HYPO</name>
<evidence type="ECO:0000313" key="1">
    <source>
        <dbReference type="EMBL" id="RGP69181.1"/>
    </source>
</evidence>
<protein>
    <submittedName>
        <fullName evidence="1">Membrane attack complex component perforin</fullName>
    </submittedName>
</protein>
<dbReference type="Proteomes" id="UP000266234">
    <property type="component" value="Unassembled WGS sequence"/>
</dbReference>